<dbReference type="InterPro" id="IPR002772">
    <property type="entry name" value="Glyco_hydro_3_C"/>
</dbReference>
<evidence type="ECO:0000256" key="7">
    <source>
        <dbReference type="RuleBase" id="RU361161"/>
    </source>
</evidence>
<dbReference type="PANTHER" id="PTHR30620:SF16">
    <property type="entry name" value="LYSOSOMAL BETA GLUCOSIDASE"/>
    <property type="match status" value="1"/>
</dbReference>
<sequence>MMKRLITYSCMAIFAMGSMAQNQKDEAQMNRFISGLMKKMTLEEKVGQLSQCSGGFATGPDNTRISRTEDISKGLIGSLLNVSGAANTRKYQEAAMKSRLQIPLLFGLDVIHGYRTGFPLPLAEAASFDLDAIERGSRCAAKEAAAAGLHWTFAPMVDISWDARWGRVMEGAGEDPYYGSLVAKARVHGLQGDDLSKENTILSCIKHFAGYGAAIAGKDYNSVDMSMGQFVNFYMPPYKAGAEAGAATFMSAFNDFNNEPSTGSTFLLRELLKNQWGFKGFVVSDWGSVGEMMNHRYAKDEKEAAYKGIKAGLDMEMVSECYSKNLVSLVKEGKVSIKLVDDAVRRILEQKYKLGLFDDPFRYCDEERERTVIGSQESRKEACYVSERSIVLLKNENSVLPLSSSIKKVALIGALSKSQKDMCGAWSCAEVGKVVTLYEAMEKRGVDINYNDGYDLKTNKIVNLDQTLAAARQSDVVIVAMGEQAWESGEMRSKGDISIAAEQQRLVSELVKTGKPVVVLMMCGRPVIFNEVRREAPAILCTWWLGSEAGNAICNVLWGDYNPSGKLPMTFPQHNGQIPLYYQYKSTGRPTALGGWCAKYIDIPTEPAYPFGYGLSYTTFNYSDVKLLPGDGKGTYTRVAVTVTNTGKCEGEEVVQLYVRDEVASITRPIKELKGFEKIKLSPGESKMVTFDVKDEQLGFYNNQMKFIVEKGDFTLMVGGNSRDLQEIKYILN</sequence>
<evidence type="ECO:0000259" key="9">
    <source>
        <dbReference type="SMART" id="SM01217"/>
    </source>
</evidence>
<evidence type="ECO:0000256" key="1">
    <source>
        <dbReference type="ARBA" id="ARBA00000448"/>
    </source>
</evidence>
<dbReference type="GO" id="GO:0009251">
    <property type="term" value="P:glucan catabolic process"/>
    <property type="evidence" value="ECO:0007669"/>
    <property type="project" value="TreeGrafter"/>
</dbReference>
<proteinExistence type="inferred from homology"/>
<dbReference type="PANTHER" id="PTHR30620">
    <property type="entry name" value="PERIPLASMIC BETA-GLUCOSIDASE-RELATED"/>
    <property type="match status" value="1"/>
</dbReference>
<dbReference type="EMBL" id="WDCP01000023">
    <property type="protein sequence ID" value="KAB6339229.1"/>
    <property type="molecule type" value="Genomic_DNA"/>
</dbReference>
<evidence type="ECO:0000256" key="2">
    <source>
        <dbReference type="ARBA" id="ARBA00005336"/>
    </source>
</evidence>
<evidence type="ECO:0000313" key="10">
    <source>
        <dbReference type="EMBL" id="KAB6339229.1"/>
    </source>
</evidence>
<organism evidence="11 12">
    <name type="scientific">Bacteroides xylanisolvens</name>
    <dbReference type="NCBI Taxonomy" id="371601"/>
    <lineage>
        <taxon>Bacteria</taxon>
        <taxon>Pseudomonadati</taxon>
        <taxon>Bacteroidota</taxon>
        <taxon>Bacteroidia</taxon>
        <taxon>Bacteroidales</taxon>
        <taxon>Bacteroidaceae</taxon>
        <taxon>Bacteroides</taxon>
    </lineage>
</organism>
<dbReference type="GO" id="GO:0008422">
    <property type="term" value="F:beta-glucosidase activity"/>
    <property type="evidence" value="ECO:0007669"/>
    <property type="project" value="UniProtKB-EC"/>
</dbReference>
<dbReference type="PROSITE" id="PS00775">
    <property type="entry name" value="GLYCOSYL_HYDROL_F3"/>
    <property type="match status" value="1"/>
</dbReference>
<accession>A0A1H3XJR6</accession>
<dbReference type="Pfam" id="PF00933">
    <property type="entry name" value="Glyco_hydro_3"/>
    <property type="match status" value="1"/>
</dbReference>
<dbReference type="EMBL" id="FNRP01000001">
    <property type="protein sequence ID" value="SDZ99500.1"/>
    <property type="molecule type" value="Genomic_DNA"/>
</dbReference>
<comment type="similarity">
    <text evidence="2 7">Belongs to the glycosyl hydrolase 3 family.</text>
</comment>
<dbReference type="InterPro" id="IPR026891">
    <property type="entry name" value="Fn3-like"/>
</dbReference>
<feature type="domain" description="Fibronectin type III-like" evidence="9">
    <location>
        <begin position="653"/>
        <end position="722"/>
    </location>
</feature>
<dbReference type="Pfam" id="PF01915">
    <property type="entry name" value="Glyco_hydro_3_C"/>
    <property type="match status" value="1"/>
</dbReference>
<dbReference type="FunFam" id="2.60.40.10:FF:000495">
    <property type="entry name" value="Periplasmic beta-glucosidase"/>
    <property type="match status" value="1"/>
</dbReference>
<dbReference type="SMART" id="SM01217">
    <property type="entry name" value="Fn3_like"/>
    <property type="match status" value="1"/>
</dbReference>
<dbReference type="AlphaFoldDB" id="A0A1H3XJR6"/>
<dbReference type="InterPro" id="IPR051915">
    <property type="entry name" value="Cellulose_Degrad_GH3"/>
</dbReference>
<dbReference type="FunFam" id="3.20.20.300:FF:000005">
    <property type="entry name" value="Periplasmic beta-glucosidase"/>
    <property type="match status" value="1"/>
</dbReference>
<dbReference type="Proteomes" id="UP000183040">
    <property type="component" value="Unassembled WGS sequence"/>
</dbReference>
<dbReference type="SUPFAM" id="SSF52279">
    <property type="entry name" value="Beta-D-glucan exohydrolase, C-terminal domain"/>
    <property type="match status" value="1"/>
</dbReference>
<name>A0A1H3XJR6_9BACE</name>
<reference evidence="10 13" key="2">
    <citation type="journal article" date="2019" name="Nat. Med.">
        <title>A library of human gut bacterial isolates paired with longitudinal multiomics data enables mechanistic microbiome research.</title>
        <authorList>
            <person name="Poyet M."/>
            <person name="Groussin M."/>
            <person name="Gibbons S.M."/>
            <person name="Avila-Pacheco J."/>
            <person name="Jiang X."/>
            <person name="Kearney S.M."/>
            <person name="Perrotta A.R."/>
            <person name="Berdy B."/>
            <person name="Zhao S."/>
            <person name="Lieberman T.D."/>
            <person name="Swanson P.K."/>
            <person name="Smith M."/>
            <person name="Roesemann S."/>
            <person name="Alexander J.E."/>
            <person name="Rich S.A."/>
            <person name="Livny J."/>
            <person name="Vlamakis H."/>
            <person name="Clish C."/>
            <person name="Bullock K."/>
            <person name="Deik A."/>
            <person name="Scott J."/>
            <person name="Pierce K.A."/>
            <person name="Xavier R.J."/>
            <person name="Alm E.J."/>
        </authorList>
    </citation>
    <scope>NUCLEOTIDE SEQUENCE [LARGE SCALE GENOMIC DNA]</scope>
    <source>
        <strain evidence="10 13">BIOML-A16</strain>
    </source>
</reference>
<evidence type="ECO:0000256" key="4">
    <source>
        <dbReference type="ARBA" id="ARBA00022729"/>
    </source>
</evidence>
<evidence type="ECO:0000256" key="5">
    <source>
        <dbReference type="ARBA" id="ARBA00022801"/>
    </source>
</evidence>
<dbReference type="SUPFAM" id="SSF51445">
    <property type="entry name" value="(Trans)glycosidases"/>
    <property type="match status" value="1"/>
</dbReference>
<comment type="catalytic activity">
    <reaction evidence="1">
        <text>Hydrolysis of terminal, non-reducing beta-D-glucosyl residues with release of beta-D-glucose.</text>
        <dbReference type="EC" id="3.2.1.21"/>
    </reaction>
</comment>
<dbReference type="RefSeq" id="WP_143031540.1">
    <property type="nucleotide sequence ID" value="NZ_FNRP01000001.1"/>
</dbReference>
<evidence type="ECO:0000256" key="3">
    <source>
        <dbReference type="ARBA" id="ARBA00012744"/>
    </source>
</evidence>
<evidence type="ECO:0000256" key="8">
    <source>
        <dbReference type="SAM" id="SignalP"/>
    </source>
</evidence>
<dbReference type="InterPro" id="IPR036962">
    <property type="entry name" value="Glyco_hydro_3_N_sf"/>
</dbReference>
<dbReference type="PRINTS" id="PR00133">
    <property type="entry name" value="GLHYDRLASE3"/>
</dbReference>
<dbReference type="InterPro" id="IPR017853">
    <property type="entry name" value="GH"/>
</dbReference>
<dbReference type="InterPro" id="IPR036881">
    <property type="entry name" value="Glyco_hydro_3_C_sf"/>
</dbReference>
<dbReference type="InterPro" id="IPR001764">
    <property type="entry name" value="Glyco_hydro_3_N"/>
</dbReference>
<dbReference type="Gene3D" id="3.20.20.300">
    <property type="entry name" value="Glycoside hydrolase, family 3, N-terminal domain"/>
    <property type="match status" value="1"/>
</dbReference>
<evidence type="ECO:0000313" key="12">
    <source>
        <dbReference type="Proteomes" id="UP000183040"/>
    </source>
</evidence>
<dbReference type="InterPro" id="IPR013783">
    <property type="entry name" value="Ig-like_fold"/>
</dbReference>
<keyword evidence="4 8" id="KW-0732">Signal</keyword>
<dbReference type="Pfam" id="PF14310">
    <property type="entry name" value="Fn3-like"/>
    <property type="match status" value="1"/>
</dbReference>
<feature type="chain" id="PRO_5033741289" description="beta-glucosidase" evidence="8">
    <location>
        <begin position="21"/>
        <end position="733"/>
    </location>
</feature>
<dbReference type="EC" id="3.2.1.21" evidence="3"/>
<keyword evidence="6 7" id="KW-0326">Glycosidase</keyword>
<feature type="signal peptide" evidence="8">
    <location>
        <begin position="1"/>
        <end position="20"/>
    </location>
</feature>
<evidence type="ECO:0000313" key="11">
    <source>
        <dbReference type="EMBL" id="SDZ99500.1"/>
    </source>
</evidence>
<gene>
    <name evidence="10" type="ORF">GAZ43_11915</name>
    <name evidence="11" type="ORF">SAMN04487924_101289</name>
</gene>
<dbReference type="Gene3D" id="2.60.40.10">
    <property type="entry name" value="Immunoglobulins"/>
    <property type="match status" value="1"/>
</dbReference>
<dbReference type="InterPro" id="IPR019800">
    <property type="entry name" value="Glyco_hydro_3_AS"/>
</dbReference>
<keyword evidence="5 7" id="KW-0378">Hydrolase</keyword>
<dbReference type="Gene3D" id="3.40.50.1700">
    <property type="entry name" value="Glycoside hydrolase family 3 C-terminal domain"/>
    <property type="match status" value="1"/>
</dbReference>
<evidence type="ECO:0000313" key="13">
    <source>
        <dbReference type="Proteomes" id="UP000438288"/>
    </source>
</evidence>
<reference evidence="11 12" key="1">
    <citation type="submission" date="2016-10" db="EMBL/GenBank/DDBJ databases">
        <authorList>
            <person name="de Groot N.N."/>
        </authorList>
    </citation>
    <scope>NUCLEOTIDE SEQUENCE [LARGE SCALE GENOMIC DNA]</scope>
    <source>
        <strain evidence="11 12">NLAE-zl-G339</strain>
    </source>
</reference>
<protein>
    <recommendedName>
        <fullName evidence="3">beta-glucosidase</fullName>
        <ecNumber evidence="3">3.2.1.21</ecNumber>
    </recommendedName>
</protein>
<evidence type="ECO:0000256" key="6">
    <source>
        <dbReference type="ARBA" id="ARBA00023295"/>
    </source>
</evidence>
<dbReference type="Proteomes" id="UP000438288">
    <property type="component" value="Unassembled WGS sequence"/>
</dbReference>